<evidence type="ECO:0000256" key="3">
    <source>
        <dbReference type="ARBA" id="ARBA00022737"/>
    </source>
</evidence>
<accession>A0A9Y1BLU6</accession>
<dbReference type="Pfam" id="PF01637">
    <property type="entry name" value="ATPase_2"/>
    <property type="match status" value="1"/>
</dbReference>
<dbReference type="PANTHER" id="PTHR46630">
    <property type="entry name" value="TETRATRICOPEPTIDE REPEAT PROTEIN 29"/>
    <property type="match status" value="1"/>
</dbReference>
<proteinExistence type="predicted"/>
<dbReference type="GO" id="GO:0005737">
    <property type="term" value="C:cytoplasm"/>
    <property type="evidence" value="ECO:0007669"/>
    <property type="project" value="UniProtKB-SubCell"/>
</dbReference>
<dbReference type="GO" id="GO:0005524">
    <property type="term" value="F:ATP binding"/>
    <property type="evidence" value="ECO:0007669"/>
    <property type="project" value="InterPro"/>
</dbReference>
<feature type="repeat" description="TPR" evidence="5">
    <location>
        <begin position="806"/>
        <end position="839"/>
    </location>
</feature>
<dbReference type="SMART" id="SM00382">
    <property type="entry name" value="AAA"/>
    <property type="match status" value="1"/>
</dbReference>
<dbReference type="PROSITE" id="PS50293">
    <property type="entry name" value="TPR_REGION"/>
    <property type="match status" value="1"/>
</dbReference>
<comment type="subcellular location">
    <subcellularLocation>
        <location evidence="1">Cytoplasm</location>
    </subcellularLocation>
</comment>
<dbReference type="InterPro" id="IPR003593">
    <property type="entry name" value="AAA+_ATPase"/>
</dbReference>
<dbReference type="InterPro" id="IPR011579">
    <property type="entry name" value="ATPase_dom"/>
</dbReference>
<dbReference type="Gene3D" id="1.10.10.10">
    <property type="entry name" value="Winged helix-like DNA-binding domain superfamily/Winged helix DNA-binding domain"/>
    <property type="match status" value="1"/>
</dbReference>
<evidence type="ECO:0000256" key="5">
    <source>
        <dbReference type="PROSITE-ProRule" id="PRU00339"/>
    </source>
</evidence>
<dbReference type="Proteomes" id="UP001201020">
    <property type="component" value="Chromosome"/>
</dbReference>
<keyword evidence="4 5" id="KW-0802">TPR repeat</keyword>
<dbReference type="InterPro" id="IPR036388">
    <property type="entry name" value="WH-like_DNA-bd_sf"/>
</dbReference>
<dbReference type="SUPFAM" id="SSF48452">
    <property type="entry name" value="TPR-like"/>
    <property type="match status" value="3"/>
</dbReference>
<reference evidence="7" key="1">
    <citation type="journal article" date="2022" name="Nat. Microbiol.">
        <title>Unique mobile elements and scalable gene flow at the prokaryote-eukaryote boundary revealed by circularized Asgard archaea genomes.</title>
        <authorList>
            <person name="Wu F."/>
            <person name="Speth D.R."/>
            <person name="Philosof A."/>
            <person name="Cremiere A."/>
            <person name="Narayanan A."/>
            <person name="Barco R.A."/>
            <person name="Connon S.A."/>
            <person name="Amend J.P."/>
            <person name="Antoshechkin I.A."/>
            <person name="Orphan V.J."/>
        </authorList>
    </citation>
    <scope>NUCLEOTIDE SEQUENCE</scope>
    <source>
        <strain evidence="7">PM71</strain>
    </source>
</reference>
<organism evidence="7">
    <name type="scientific">Candidatus Heimdallarchaeum aukensis</name>
    <dbReference type="NCBI Taxonomy" id="2876573"/>
    <lineage>
        <taxon>Archaea</taxon>
        <taxon>Promethearchaeati</taxon>
        <taxon>Candidatus Heimdallarchaeota</taxon>
        <taxon>Candidatus Heimdallarchaeia (ex Rinke et al. 2021) (nom. nud.)</taxon>
        <taxon>Candidatus Heimdallarchaeales</taxon>
        <taxon>Candidatus Heimdallarchaeaceae</taxon>
        <taxon>Candidatus Heimdallarchaeum</taxon>
    </lineage>
</organism>
<feature type="repeat" description="TPR" evidence="5">
    <location>
        <begin position="681"/>
        <end position="714"/>
    </location>
</feature>
<name>A0A9Y1BLU6_9ARCH</name>
<dbReference type="InterPro" id="IPR051476">
    <property type="entry name" value="Bac_ResReg_Asp_Phosphatase"/>
</dbReference>
<dbReference type="InterPro" id="IPR036390">
    <property type="entry name" value="WH_DNA-bd_sf"/>
</dbReference>
<dbReference type="Pfam" id="PF13424">
    <property type="entry name" value="TPR_12"/>
    <property type="match status" value="1"/>
</dbReference>
<dbReference type="AlphaFoldDB" id="A0A9Y1BLU6"/>
<dbReference type="SMART" id="SM00028">
    <property type="entry name" value="TPR"/>
    <property type="match status" value="6"/>
</dbReference>
<dbReference type="InterPro" id="IPR027417">
    <property type="entry name" value="P-loop_NTPase"/>
</dbReference>
<gene>
    <name evidence="7" type="ORF">K9W45_01970</name>
</gene>
<sequence length="856" mass="101095">MSNSHQYNVSYYATQRGIAESTGIPLTNIPRTLKMLIKKGFVEQSMGYTKDAIRRRKVYFLTEIGKKMAQNLYHELLEQEITIINKHGKSELHPFNEVAKLYNVDVIKILRNLDLQGNIMLEELVQNNNEANKVYFLNYTPEENFFFGRKEELEKIRRFIEHEHKKVIAVYGIAGIGKTSLILKIMQNYRKNYNIFYYRLHEWDSLRSVLTSLSDFLSRLGKKSLRKYLNNNRPCLDEVQAILRKELMNVNSLLVIDEVQNIASDEIVDLLKYLIIIFCAEIENSILIFASRKRVNFYSMKHTLKRSIGEIVLNGLDRESSNKIIEKNINIRNFEEIYNITQGHPLALRFISNCNTLKKGEKNILNYAFNEIYDNLSPKEKELLFFLYTCRYPVTTQMLLDNNFSYETFQRLYNKSFCFKTVLGNVQLHYILRSFLHKLFSHSISENTQIVTNIKIAEYYRKNKTPLNIIAAIYHYFHAKEHEQAIKLAIQYEDLIIENGYSQELIDILETFEKDIILKEDWKSILQLKGNAYNAIGKINYALNLYLQVLELCKNTEKPEIELLLEIGKLYLKKNAFDIALDKYIECLRNAKESDNKENIAYSYYYIGKTYWKKGNLKKSIRCLKKALRFSNQTNNLHLKGKIYMDFAMVYSLRAMWQQAINSSLLSLELLERTGNYYEISKAYNNIGVIYSSRGDYEKAIYYYEKQLRCAEKYDFIRTKVYAFCNIAWAIANKNNVSKQELEKAIGLCSQAFDISRHLKDDRITAGLYTAYGCLFAKMQKWAKAIHYFNHAINYLEKEKDILLLPRIFFWFGKIYKEKGDIANAKKYFNRAYKYYKRRKNRIRIKEIEVELETCV</sequence>
<dbReference type="Pfam" id="PF13181">
    <property type="entry name" value="TPR_8"/>
    <property type="match status" value="2"/>
</dbReference>
<dbReference type="PANTHER" id="PTHR46630:SF1">
    <property type="entry name" value="TETRATRICOPEPTIDE REPEAT PROTEIN 29"/>
    <property type="match status" value="1"/>
</dbReference>
<dbReference type="CDD" id="cd00009">
    <property type="entry name" value="AAA"/>
    <property type="match status" value="1"/>
</dbReference>
<feature type="domain" description="AAA+ ATPase" evidence="6">
    <location>
        <begin position="164"/>
        <end position="301"/>
    </location>
</feature>
<dbReference type="InterPro" id="IPR011990">
    <property type="entry name" value="TPR-like_helical_dom_sf"/>
</dbReference>
<feature type="repeat" description="TPR" evidence="5">
    <location>
        <begin position="601"/>
        <end position="634"/>
    </location>
</feature>
<dbReference type="PROSITE" id="PS50005">
    <property type="entry name" value="TPR"/>
    <property type="match status" value="4"/>
</dbReference>
<dbReference type="EMBL" id="CP084166">
    <property type="protein sequence ID" value="UJG41242.1"/>
    <property type="molecule type" value="Genomic_DNA"/>
</dbReference>
<evidence type="ECO:0000256" key="1">
    <source>
        <dbReference type="ARBA" id="ARBA00004496"/>
    </source>
</evidence>
<dbReference type="Gene3D" id="3.40.50.300">
    <property type="entry name" value="P-loop containing nucleotide triphosphate hydrolases"/>
    <property type="match status" value="1"/>
</dbReference>
<evidence type="ECO:0000313" key="7">
    <source>
        <dbReference type="EMBL" id="UJG41242.1"/>
    </source>
</evidence>
<keyword evidence="2" id="KW-0963">Cytoplasm</keyword>
<dbReference type="SUPFAM" id="SSF52540">
    <property type="entry name" value="P-loop containing nucleoside triphosphate hydrolases"/>
    <property type="match status" value="1"/>
</dbReference>
<evidence type="ECO:0000259" key="6">
    <source>
        <dbReference type="SMART" id="SM00382"/>
    </source>
</evidence>
<dbReference type="SUPFAM" id="SSF46785">
    <property type="entry name" value="Winged helix' DNA-binding domain"/>
    <property type="match status" value="1"/>
</dbReference>
<dbReference type="Gene3D" id="1.25.40.10">
    <property type="entry name" value="Tetratricopeptide repeat domain"/>
    <property type="match status" value="3"/>
</dbReference>
<dbReference type="PRINTS" id="PR00364">
    <property type="entry name" value="DISEASERSIST"/>
</dbReference>
<feature type="repeat" description="TPR" evidence="5">
    <location>
        <begin position="766"/>
        <end position="799"/>
    </location>
</feature>
<dbReference type="InterPro" id="IPR019734">
    <property type="entry name" value="TPR_rpt"/>
</dbReference>
<protein>
    <submittedName>
        <fullName evidence="7">Tetratricopeptide repeat protein</fullName>
    </submittedName>
</protein>
<evidence type="ECO:0000256" key="4">
    <source>
        <dbReference type="ARBA" id="ARBA00022803"/>
    </source>
</evidence>
<evidence type="ECO:0000256" key="2">
    <source>
        <dbReference type="ARBA" id="ARBA00022490"/>
    </source>
</evidence>
<keyword evidence="3" id="KW-0677">Repeat</keyword>